<evidence type="ECO:0000313" key="5">
    <source>
        <dbReference type="EMBL" id="KAK2178710.1"/>
    </source>
</evidence>
<evidence type="ECO:0000256" key="2">
    <source>
        <dbReference type="ARBA" id="ARBA00022737"/>
    </source>
</evidence>
<evidence type="ECO:0000259" key="4">
    <source>
        <dbReference type="PROSITE" id="PS01179"/>
    </source>
</evidence>
<feature type="compositionally biased region" description="Basic and acidic residues" evidence="3">
    <location>
        <begin position="823"/>
        <end position="832"/>
    </location>
</feature>
<protein>
    <recommendedName>
        <fullName evidence="4">PID domain-containing protein</fullName>
    </recommendedName>
</protein>
<dbReference type="GO" id="GO:0007268">
    <property type="term" value="P:chemical synaptic transmission"/>
    <property type="evidence" value="ECO:0007669"/>
    <property type="project" value="TreeGrafter"/>
</dbReference>
<dbReference type="Proteomes" id="UP001209878">
    <property type="component" value="Unassembled WGS sequence"/>
</dbReference>
<keyword evidence="1" id="KW-0813">Transport</keyword>
<comment type="caution">
    <text evidence="5">The sequence shown here is derived from an EMBL/GenBank/DDBJ whole genome shotgun (WGS) entry which is preliminary data.</text>
</comment>
<proteinExistence type="predicted"/>
<dbReference type="PANTHER" id="PTHR12345:SF16">
    <property type="entry name" value="X11L, ISOFORM F-RELATED"/>
    <property type="match status" value="1"/>
</dbReference>
<dbReference type="AlphaFoldDB" id="A0AAD9KXI0"/>
<feature type="region of interest" description="Disordered" evidence="3">
    <location>
        <begin position="525"/>
        <end position="544"/>
    </location>
</feature>
<dbReference type="GO" id="GO:0005737">
    <property type="term" value="C:cytoplasm"/>
    <property type="evidence" value="ECO:0007669"/>
    <property type="project" value="TreeGrafter"/>
</dbReference>
<dbReference type="PROSITE" id="PS01179">
    <property type="entry name" value="PID"/>
    <property type="match status" value="1"/>
</dbReference>
<feature type="region of interest" description="Disordered" evidence="3">
    <location>
        <begin position="455"/>
        <end position="476"/>
    </location>
</feature>
<feature type="compositionally biased region" description="Polar residues" evidence="3">
    <location>
        <begin position="458"/>
        <end position="467"/>
    </location>
</feature>
<feature type="compositionally biased region" description="Acidic residues" evidence="3">
    <location>
        <begin position="938"/>
        <end position="949"/>
    </location>
</feature>
<dbReference type="GO" id="GO:0043197">
    <property type="term" value="C:dendritic spine"/>
    <property type="evidence" value="ECO:0007669"/>
    <property type="project" value="TreeGrafter"/>
</dbReference>
<dbReference type="SMART" id="SM00462">
    <property type="entry name" value="PTB"/>
    <property type="match status" value="1"/>
</dbReference>
<feature type="compositionally biased region" description="Acidic residues" evidence="3">
    <location>
        <begin position="31"/>
        <end position="42"/>
    </location>
</feature>
<dbReference type="SUPFAM" id="SSF50729">
    <property type="entry name" value="PH domain-like"/>
    <property type="match status" value="1"/>
</dbReference>
<gene>
    <name evidence="5" type="ORF">NP493_532g00019</name>
</gene>
<feature type="region of interest" description="Disordered" evidence="3">
    <location>
        <begin position="823"/>
        <end position="984"/>
    </location>
</feature>
<dbReference type="PANTHER" id="PTHR12345">
    <property type="entry name" value="SYNTENIN RELATED"/>
    <property type="match status" value="1"/>
</dbReference>
<dbReference type="InterPro" id="IPR006020">
    <property type="entry name" value="PTB/PI_dom"/>
</dbReference>
<feature type="compositionally biased region" description="Basic and acidic residues" evidence="3">
    <location>
        <begin position="768"/>
        <end position="777"/>
    </location>
</feature>
<reference evidence="5" key="1">
    <citation type="journal article" date="2023" name="Mol. Biol. Evol.">
        <title>Third-Generation Sequencing Reveals the Adaptive Role of the Epigenome in Three Deep-Sea Polychaetes.</title>
        <authorList>
            <person name="Perez M."/>
            <person name="Aroh O."/>
            <person name="Sun Y."/>
            <person name="Lan Y."/>
            <person name="Juniper S.K."/>
            <person name="Young C.R."/>
            <person name="Angers B."/>
            <person name="Qian P.Y."/>
        </authorList>
    </citation>
    <scope>NUCLEOTIDE SEQUENCE</scope>
    <source>
        <strain evidence="5">R07B-5</strain>
    </source>
</reference>
<evidence type="ECO:0000313" key="6">
    <source>
        <dbReference type="Proteomes" id="UP001209878"/>
    </source>
</evidence>
<evidence type="ECO:0000256" key="3">
    <source>
        <dbReference type="SAM" id="MobiDB-lite"/>
    </source>
</evidence>
<dbReference type="EMBL" id="JAODUO010000531">
    <property type="protein sequence ID" value="KAK2178710.1"/>
    <property type="molecule type" value="Genomic_DNA"/>
</dbReference>
<dbReference type="InterPro" id="IPR011993">
    <property type="entry name" value="PH-like_dom_sf"/>
</dbReference>
<dbReference type="GO" id="GO:0005886">
    <property type="term" value="C:plasma membrane"/>
    <property type="evidence" value="ECO:0007669"/>
    <property type="project" value="TreeGrafter"/>
</dbReference>
<dbReference type="Gene3D" id="2.30.29.30">
    <property type="entry name" value="Pleckstrin-homology domain (PH domain)/Phosphotyrosine-binding domain (PTB)"/>
    <property type="match status" value="1"/>
</dbReference>
<feature type="compositionally biased region" description="Polar residues" evidence="3">
    <location>
        <begin position="833"/>
        <end position="845"/>
    </location>
</feature>
<feature type="domain" description="PID" evidence="4">
    <location>
        <begin position="1001"/>
        <end position="1124"/>
    </location>
</feature>
<feature type="region of interest" description="Disordered" evidence="3">
    <location>
        <begin position="768"/>
        <end position="803"/>
    </location>
</feature>
<keyword evidence="2" id="KW-0677">Repeat</keyword>
<accession>A0AAD9KXI0</accession>
<sequence>MSLAEEIVEKVCAASLGSGEPLDDRAKVEQFDDGPDENDDPDFLGAAAADDLDEVNDNLSEFIDDNVSLEVNFGDGGSCRASDVSSLSFQNIILDNPESIGIRYRRDSLSESSISPQNEFADSADFDSRLDDDLEPRPVLSPGYDNVDMAVGDETDEVNTGTMKRRTKMLCEADKNCCDDVCATNISGSGCSSGGGMCSATNNATNTYAPYSDRPSHGPLQENGTWKSSERDAVIPGQQVTGHQQHPLVSMSGNVSDGDFSKTDLLLRSPDEEVASSRETTLKKRNSLEIRNNIPNVNEVKNYGEAPAVASLLTSNMLVQANMPKMKKKSPGLARRLPDAVAEFMDRDSSSSERDEQPLDASVISAQKFFDQQCQNGSVPPLVSTDGIDRRMDDAGLDLASLEQSIDVENEYDYVKYARIQQGSSYVGMRLAYSNNSVNHPDAAVDGQAGYPLDMSRETSPAKQTRQPGVPPSNGLVAGMLNEDLLTEISLTGSSDQAQSDEHKQFTLSPEATECDSAEVESVISEEGKSSSLSGMPAVEDGLSSSQTSDVEETLAHDAMPQPADILKQRCKADIDLQQQMADGNGPPSPYHEETFGRRRRALDSAIRDIQSAIERSKTAQPEGMPGQPELVEEDPVWVRRTCQVTSVTGTKQVNDSIESWSPTGLSALTQDTFKGDDTLVFKTASNFMLQSKSQFPGVFAAHVWFLRMLRDNFAPKQNNQEALRKAHNALHIQREDVYREREAEKVYHIEDEDESLLQYQYTRNDGKAYRAPKGYDSDDESTEHDRHLVAHTRRRNKGKRYAAVASDDPVDYAYFKAVSDRYHGHSEERRPQQQSPKMSRSDPNLNRECYPGGAVAVGSTPYTDNVKDERNVSRSSQRSYQQHDTFPESPSMSQTRSVSSGDIAGERNAHRGSYSDQSRSSEEVGKVNTYIRQLGDGEYDSEDEETEDLLDKQYGGSGPVDIPELSRPPVNRSSQAEKRRSKTREVLINDPDDHTVLIEGVLFRARYLGSTQLISDGHPSKSMRMMQAQEAVGRIKAPAGEAQPSTEVDLFVSTEKIMILNTDLQEVMMDHSLRTISYIADIGDILVVMARRGPVVSTGADGRIHQKRQSKICCHVFESDESGANCSCGMPASHFPDMCSWPCYDWTATSPLFRLTPAFSSSNPRIRKRSLAWLSFQF</sequence>
<dbReference type="InterPro" id="IPR051230">
    <property type="entry name" value="APP-Binding"/>
</dbReference>
<feature type="region of interest" description="Disordered" evidence="3">
    <location>
        <begin position="19"/>
        <end position="45"/>
    </location>
</feature>
<evidence type="ECO:0000256" key="1">
    <source>
        <dbReference type="ARBA" id="ARBA00022448"/>
    </source>
</evidence>
<feature type="compositionally biased region" description="Polar residues" evidence="3">
    <location>
        <begin position="874"/>
        <end position="901"/>
    </location>
</feature>
<feature type="compositionally biased region" description="Basic residues" evidence="3">
    <location>
        <begin position="790"/>
        <end position="801"/>
    </location>
</feature>
<feature type="region of interest" description="Disordered" evidence="3">
    <location>
        <begin position="111"/>
        <end position="130"/>
    </location>
</feature>
<dbReference type="CDD" id="cd01208">
    <property type="entry name" value="PTB_X11"/>
    <property type="match status" value="1"/>
</dbReference>
<feature type="region of interest" description="Disordered" evidence="3">
    <location>
        <begin position="493"/>
        <end position="515"/>
    </location>
</feature>
<dbReference type="Pfam" id="PF00640">
    <property type="entry name" value="PID"/>
    <property type="match status" value="1"/>
</dbReference>
<organism evidence="5 6">
    <name type="scientific">Ridgeia piscesae</name>
    <name type="common">Tubeworm</name>
    <dbReference type="NCBI Taxonomy" id="27915"/>
    <lineage>
        <taxon>Eukaryota</taxon>
        <taxon>Metazoa</taxon>
        <taxon>Spiralia</taxon>
        <taxon>Lophotrochozoa</taxon>
        <taxon>Annelida</taxon>
        <taxon>Polychaeta</taxon>
        <taxon>Sedentaria</taxon>
        <taxon>Canalipalpata</taxon>
        <taxon>Sabellida</taxon>
        <taxon>Siboglinidae</taxon>
        <taxon>Ridgeia</taxon>
    </lineage>
</organism>
<name>A0AAD9KXI0_RIDPI</name>
<keyword evidence="6" id="KW-1185">Reference proteome</keyword>